<feature type="compositionally biased region" description="Low complexity" evidence="1">
    <location>
        <begin position="63"/>
        <end position="82"/>
    </location>
</feature>
<protein>
    <submittedName>
        <fullName evidence="2">Uncharacterized protein</fullName>
    </submittedName>
</protein>
<organism evidence="2 3">
    <name type="scientific">Massariosphaeria phaeospora</name>
    <dbReference type="NCBI Taxonomy" id="100035"/>
    <lineage>
        <taxon>Eukaryota</taxon>
        <taxon>Fungi</taxon>
        <taxon>Dikarya</taxon>
        <taxon>Ascomycota</taxon>
        <taxon>Pezizomycotina</taxon>
        <taxon>Dothideomycetes</taxon>
        <taxon>Pleosporomycetidae</taxon>
        <taxon>Pleosporales</taxon>
        <taxon>Pleosporales incertae sedis</taxon>
        <taxon>Massariosphaeria</taxon>
    </lineage>
</organism>
<proteinExistence type="predicted"/>
<sequence length="231" mass="24712">MSRPTATTDSSLPLSFSPATTPFRRCHSWPQQPPRKTCSQAHNAAMRELMRPWGSLPPTPPGSRAVSFSSWSRFSASTTSSKSSEEMTAATIWGIKGTTPDYNPPPTEWCYLGAEQPLVPGKPQDRPTRQQRQQQQQHRRQQSSGSWATASSVSVSGTAPIVFRKEEVRGAKTSSLLTESLKSGGPCEAQSAAGVLGKQLGVGAGAGGMARLSASMLPSAFDSDSEDEEDD</sequence>
<evidence type="ECO:0000313" key="3">
    <source>
        <dbReference type="Proteomes" id="UP000481861"/>
    </source>
</evidence>
<keyword evidence="3" id="KW-1185">Reference proteome</keyword>
<gene>
    <name evidence="2" type="ORF">BDV95DRAFT_603347</name>
</gene>
<name>A0A7C8MVE4_9PLEO</name>
<feature type="region of interest" description="Disordered" evidence="1">
    <location>
        <begin position="167"/>
        <end position="186"/>
    </location>
</feature>
<feature type="compositionally biased region" description="Polar residues" evidence="1">
    <location>
        <begin position="1"/>
        <end position="20"/>
    </location>
</feature>
<feature type="compositionally biased region" description="Low complexity" evidence="1">
    <location>
        <begin position="130"/>
        <end position="153"/>
    </location>
</feature>
<evidence type="ECO:0000313" key="2">
    <source>
        <dbReference type="EMBL" id="KAF2875965.1"/>
    </source>
</evidence>
<comment type="caution">
    <text evidence="2">The sequence shown here is derived from an EMBL/GenBank/DDBJ whole genome shotgun (WGS) entry which is preliminary data.</text>
</comment>
<dbReference type="Proteomes" id="UP000481861">
    <property type="component" value="Unassembled WGS sequence"/>
</dbReference>
<dbReference type="EMBL" id="JAADJZ010000004">
    <property type="protein sequence ID" value="KAF2875965.1"/>
    <property type="molecule type" value="Genomic_DNA"/>
</dbReference>
<accession>A0A7C8MVE4</accession>
<dbReference type="OrthoDB" id="3755745at2759"/>
<dbReference type="AlphaFoldDB" id="A0A7C8MVE4"/>
<evidence type="ECO:0000256" key="1">
    <source>
        <dbReference type="SAM" id="MobiDB-lite"/>
    </source>
</evidence>
<feature type="region of interest" description="Disordered" evidence="1">
    <location>
        <begin position="51"/>
        <end position="87"/>
    </location>
</feature>
<reference evidence="2 3" key="1">
    <citation type="submission" date="2020-01" db="EMBL/GenBank/DDBJ databases">
        <authorList>
            <consortium name="DOE Joint Genome Institute"/>
            <person name="Haridas S."/>
            <person name="Albert R."/>
            <person name="Binder M."/>
            <person name="Bloem J."/>
            <person name="Labutti K."/>
            <person name="Salamov A."/>
            <person name="Andreopoulos B."/>
            <person name="Baker S.E."/>
            <person name="Barry K."/>
            <person name="Bills G."/>
            <person name="Bluhm B.H."/>
            <person name="Cannon C."/>
            <person name="Castanera R."/>
            <person name="Culley D.E."/>
            <person name="Daum C."/>
            <person name="Ezra D."/>
            <person name="Gonzalez J.B."/>
            <person name="Henrissat B."/>
            <person name="Kuo A."/>
            <person name="Liang C."/>
            <person name="Lipzen A."/>
            <person name="Lutzoni F."/>
            <person name="Magnuson J."/>
            <person name="Mondo S."/>
            <person name="Nolan M."/>
            <person name="Ohm R."/>
            <person name="Pangilinan J."/>
            <person name="Park H.-J.H."/>
            <person name="Ramirez L."/>
            <person name="Alfaro M."/>
            <person name="Sun H."/>
            <person name="Tritt A."/>
            <person name="Yoshinaga Y."/>
            <person name="Zwiers L.-H.L."/>
            <person name="Turgeon B.G."/>
            <person name="Goodwin S.B."/>
            <person name="Spatafora J.W."/>
            <person name="Crous P.W."/>
            <person name="Grigoriev I.V."/>
        </authorList>
    </citation>
    <scope>NUCLEOTIDE SEQUENCE [LARGE SCALE GENOMIC DNA]</scope>
    <source>
        <strain evidence="2 3">CBS 611.86</strain>
    </source>
</reference>
<feature type="compositionally biased region" description="Low complexity" evidence="1">
    <location>
        <begin position="172"/>
        <end position="183"/>
    </location>
</feature>
<feature type="region of interest" description="Disordered" evidence="1">
    <location>
        <begin position="106"/>
        <end position="153"/>
    </location>
</feature>
<feature type="region of interest" description="Disordered" evidence="1">
    <location>
        <begin position="1"/>
        <end position="37"/>
    </location>
</feature>